<dbReference type="Proteomes" id="UP000253846">
    <property type="component" value="Unassembled WGS sequence"/>
</dbReference>
<evidence type="ECO:0000313" key="3">
    <source>
        <dbReference type="Proteomes" id="UP000253846"/>
    </source>
</evidence>
<keyword evidence="1" id="KW-1133">Transmembrane helix</keyword>
<organism evidence="2 3">
    <name type="scientific">Bartonella grahamii</name>
    <dbReference type="NCBI Taxonomy" id="33045"/>
    <lineage>
        <taxon>Bacteria</taxon>
        <taxon>Pseudomonadati</taxon>
        <taxon>Pseudomonadota</taxon>
        <taxon>Alphaproteobacteria</taxon>
        <taxon>Hyphomicrobiales</taxon>
        <taxon>Bartonellaceae</taxon>
        <taxon>Bartonella</taxon>
    </lineage>
</organism>
<evidence type="ECO:0000313" key="2">
    <source>
        <dbReference type="EMBL" id="SSZ39428.1"/>
    </source>
</evidence>
<gene>
    <name evidence="2" type="ORF">NCTC12860_00642</name>
</gene>
<feature type="transmembrane region" description="Helical" evidence="1">
    <location>
        <begin position="44"/>
        <end position="63"/>
    </location>
</feature>
<protein>
    <submittedName>
        <fullName evidence="2">Uncharacterized protein</fullName>
    </submittedName>
</protein>
<dbReference type="AlphaFoldDB" id="A0A336NAR8"/>
<sequence length="89" mass="9537">MRMRGKGISRGVSFLKLVVFSCVVGAVVGLAYNGAKHMGVRWFVISNNGVFAGTIGLVPFFALEGIRCMRVLLGGLKRMSISLPHGRGL</sequence>
<evidence type="ECO:0000256" key="1">
    <source>
        <dbReference type="SAM" id="Phobius"/>
    </source>
</evidence>
<proteinExistence type="predicted"/>
<name>A0A336NAR8_BARGR</name>
<reference evidence="2 3" key="1">
    <citation type="submission" date="2018-06" db="EMBL/GenBank/DDBJ databases">
        <authorList>
            <consortium name="Pathogen Informatics"/>
            <person name="Doyle S."/>
        </authorList>
    </citation>
    <scope>NUCLEOTIDE SEQUENCE [LARGE SCALE GENOMIC DNA]</scope>
    <source>
        <strain evidence="2 3">NCTC12860</strain>
    </source>
</reference>
<feature type="transmembrane region" description="Helical" evidence="1">
    <location>
        <begin position="12"/>
        <end position="32"/>
    </location>
</feature>
<keyword evidence="1" id="KW-0812">Transmembrane</keyword>
<dbReference type="EMBL" id="UFTD01000001">
    <property type="protein sequence ID" value="SSZ39428.1"/>
    <property type="molecule type" value="Genomic_DNA"/>
</dbReference>
<accession>A0A336NAR8</accession>
<keyword evidence="1" id="KW-0472">Membrane</keyword>